<dbReference type="AlphaFoldDB" id="A0A166CH23"/>
<gene>
    <name evidence="1" type="ORF">FIBSPDRAFT_675752</name>
</gene>
<feature type="non-terminal residue" evidence="1">
    <location>
        <position position="138"/>
    </location>
</feature>
<protein>
    <submittedName>
        <fullName evidence="1">Uncharacterized protein</fullName>
    </submittedName>
</protein>
<evidence type="ECO:0000313" key="1">
    <source>
        <dbReference type="EMBL" id="KZP13650.1"/>
    </source>
</evidence>
<dbReference type="OrthoDB" id="2666777at2759"/>
<sequence>PSPYLRRRCAMCFGGSQCHDETSIADFIGSIDACFTQKRNKNARNADYRDTECRYSNTCFLSEDEVKAVETYVESIRARPDPAPPRSADADDYVEAGMKIPASVLDECGSSFVAADEKHEKASTQFFADTGIMSFICR</sequence>
<evidence type="ECO:0000313" key="2">
    <source>
        <dbReference type="Proteomes" id="UP000076532"/>
    </source>
</evidence>
<proteinExistence type="predicted"/>
<dbReference type="Proteomes" id="UP000076532">
    <property type="component" value="Unassembled WGS sequence"/>
</dbReference>
<reference evidence="1 2" key="1">
    <citation type="journal article" date="2016" name="Mol. Biol. Evol.">
        <title>Comparative Genomics of Early-Diverging Mushroom-Forming Fungi Provides Insights into the Origins of Lignocellulose Decay Capabilities.</title>
        <authorList>
            <person name="Nagy L.G."/>
            <person name="Riley R."/>
            <person name="Tritt A."/>
            <person name="Adam C."/>
            <person name="Daum C."/>
            <person name="Floudas D."/>
            <person name="Sun H."/>
            <person name="Yadav J.S."/>
            <person name="Pangilinan J."/>
            <person name="Larsson K.H."/>
            <person name="Matsuura K."/>
            <person name="Barry K."/>
            <person name="Labutti K."/>
            <person name="Kuo R."/>
            <person name="Ohm R.A."/>
            <person name="Bhattacharya S.S."/>
            <person name="Shirouzu T."/>
            <person name="Yoshinaga Y."/>
            <person name="Martin F.M."/>
            <person name="Grigoriev I.V."/>
            <person name="Hibbett D.S."/>
        </authorList>
    </citation>
    <scope>NUCLEOTIDE SEQUENCE [LARGE SCALE GENOMIC DNA]</scope>
    <source>
        <strain evidence="1 2">CBS 109695</strain>
    </source>
</reference>
<organism evidence="1 2">
    <name type="scientific">Athelia psychrophila</name>
    <dbReference type="NCBI Taxonomy" id="1759441"/>
    <lineage>
        <taxon>Eukaryota</taxon>
        <taxon>Fungi</taxon>
        <taxon>Dikarya</taxon>
        <taxon>Basidiomycota</taxon>
        <taxon>Agaricomycotina</taxon>
        <taxon>Agaricomycetes</taxon>
        <taxon>Agaricomycetidae</taxon>
        <taxon>Atheliales</taxon>
        <taxon>Atheliaceae</taxon>
        <taxon>Athelia</taxon>
    </lineage>
</organism>
<dbReference type="EMBL" id="KV417629">
    <property type="protein sequence ID" value="KZP13650.1"/>
    <property type="molecule type" value="Genomic_DNA"/>
</dbReference>
<dbReference type="STRING" id="436010.A0A166CH23"/>
<keyword evidence="2" id="KW-1185">Reference proteome</keyword>
<name>A0A166CH23_9AGAM</name>
<dbReference type="InterPro" id="IPR040521">
    <property type="entry name" value="KDZ"/>
</dbReference>
<feature type="non-terminal residue" evidence="1">
    <location>
        <position position="1"/>
    </location>
</feature>
<accession>A0A166CH23</accession>
<dbReference type="Pfam" id="PF18758">
    <property type="entry name" value="KDZ"/>
    <property type="match status" value="1"/>
</dbReference>